<dbReference type="AlphaFoldDB" id="A0A3Q9J476"/>
<dbReference type="Proteomes" id="UP000274841">
    <property type="component" value="Chromosome"/>
</dbReference>
<accession>A0A3Q9J476</accession>
<organism evidence="3 4">
    <name type="scientific">Microbacterium oxydans</name>
    <dbReference type="NCBI Taxonomy" id="82380"/>
    <lineage>
        <taxon>Bacteria</taxon>
        <taxon>Bacillati</taxon>
        <taxon>Actinomycetota</taxon>
        <taxon>Actinomycetes</taxon>
        <taxon>Micrococcales</taxon>
        <taxon>Microbacteriaceae</taxon>
        <taxon>Microbacterium</taxon>
    </lineage>
</organism>
<feature type="region of interest" description="Disordered" evidence="1">
    <location>
        <begin position="29"/>
        <end position="50"/>
    </location>
</feature>
<dbReference type="RefSeq" id="WP_164734053.1">
    <property type="nucleotide sequence ID" value="NZ_CP031422.1"/>
</dbReference>
<evidence type="ECO:0000313" key="3">
    <source>
        <dbReference type="EMBL" id="AZS40475.1"/>
    </source>
</evidence>
<name>A0A3Q9J476_9MICO</name>
<reference evidence="3 4" key="1">
    <citation type="submission" date="2018-08" db="EMBL/GenBank/DDBJ databases">
        <title>Microbacterium oxydans strain HG3.</title>
        <authorList>
            <person name="ORTET P."/>
        </authorList>
    </citation>
    <scope>NUCLEOTIDE SEQUENCE [LARGE SCALE GENOMIC DNA]</scope>
    <source>
        <strain evidence="3 4">HG3</strain>
    </source>
</reference>
<dbReference type="Gene3D" id="2.120.10.30">
    <property type="entry name" value="TolB, C-terminal domain"/>
    <property type="match status" value="1"/>
</dbReference>
<evidence type="ECO:0008006" key="5">
    <source>
        <dbReference type="Google" id="ProtNLM"/>
    </source>
</evidence>
<dbReference type="EMBL" id="CP031422">
    <property type="protein sequence ID" value="AZS40475.1"/>
    <property type="molecule type" value="Genomic_DNA"/>
</dbReference>
<dbReference type="KEGG" id="moy:CVS54_01805"/>
<evidence type="ECO:0000256" key="2">
    <source>
        <dbReference type="SAM" id="SignalP"/>
    </source>
</evidence>
<sequence length="120" mass="12311">MVAALRMMKASLALWLGAIALVACAPQATTTTTPAPPVPTRPAESGDISPGEVTTVAEGLAAPWSIAFSGDVALISERDTARIVEVSDEGALHELGVVPGVEPRGEGGLLDRSRRPPRCG</sequence>
<dbReference type="InterPro" id="IPR011042">
    <property type="entry name" value="6-blade_b-propeller_TolB-like"/>
</dbReference>
<feature type="chain" id="PRO_5039115891" description="Glucose/Sorbosone dehydrogenase domain-containing protein" evidence="2">
    <location>
        <begin position="26"/>
        <end position="120"/>
    </location>
</feature>
<proteinExistence type="predicted"/>
<evidence type="ECO:0000313" key="4">
    <source>
        <dbReference type="Proteomes" id="UP000274841"/>
    </source>
</evidence>
<gene>
    <name evidence="3" type="ORF">CVS54_01805</name>
</gene>
<feature type="signal peptide" evidence="2">
    <location>
        <begin position="1"/>
        <end position="25"/>
    </location>
</feature>
<keyword evidence="2" id="KW-0732">Signal</keyword>
<protein>
    <recommendedName>
        <fullName evidence="5">Glucose/Sorbosone dehydrogenase domain-containing protein</fullName>
    </recommendedName>
</protein>
<evidence type="ECO:0000256" key="1">
    <source>
        <dbReference type="SAM" id="MobiDB-lite"/>
    </source>
</evidence>
<dbReference type="PROSITE" id="PS51257">
    <property type="entry name" value="PROKAR_LIPOPROTEIN"/>
    <property type="match status" value="1"/>
</dbReference>